<organism evidence="1 2">
    <name type="scientific">Dreissena polymorpha</name>
    <name type="common">Zebra mussel</name>
    <name type="synonym">Mytilus polymorpha</name>
    <dbReference type="NCBI Taxonomy" id="45954"/>
    <lineage>
        <taxon>Eukaryota</taxon>
        <taxon>Metazoa</taxon>
        <taxon>Spiralia</taxon>
        <taxon>Lophotrochozoa</taxon>
        <taxon>Mollusca</taxon>
        <taxon>Bivalvia</taxon>
        <taxon>Autobranchia</taxon>
        <taxon>Heteroconchia</taxon>
        <taxon>Euheterodonta</taxon>
        <taxon>Imparidentia</taxon>
        <taxon>Neoheterodontei</taxon>
        <taxon>Myida</taxon>
        <taxon>Dreissenoidea</taxon>
        <taxon>Dreissenidae</taxon>
        <taxon>Dreissena</taxon>
    </lineage>
</organism>
<gene>
    <name evidence="1" type="ORF">DPMN_121534</name>
</gene>
<reference evidence="1" key="1">
    <citation type="journal article" date="2019" name="bioRxiv">
        <title>The Genome of the Zebra Mussel, Dreissena polymorpha: A Resource for Invasive Species Research.</title>
        <authorList>
            <person name="McCartney M.A."/>
            <person name="Auch B."/>
            <person name="Kono T."/>
            <person name="Mallez S."/>
            <person name="Zhang Y."/>
            <person name="Obille A."/>
            <person name="Becker A."/>
            <person name="Abrahante J.E."/>
            <person name="Garbe J."/>
            <person name="Badalamenti J.P."/>
            <person name="Herman A."/>
            <person name="Mangelson H."/>
            <person name="Liachko I."/>
            <person name="Sullivan S."/>
            <person name="Sone E.D."/>
            <person name="Koren S."/>
            <person name="Silverstein K.A.T."/>
            <person name="Beckman K.B."/>
            <person name="Gohl D.M."/>
        </authorList>
    </citation>
    <scope>NUCLEOTIDE SEQUENCE</scope>
    <source>
        <strain evidence="1">Duluth1</strain>
        <tissue evidence="1">Whole animal</tissue>
    </source>
</reference>
<comment type="caution">
    <text evidence="1">The sequence shown here is derived from an EMBL/GenBank/DDBJ whole genome shotgun (WGS) entry which is preliminary data.</text>
</comment>
<dbReference type="AlphaFoldDB" id="A0A9D4GMM8"/>
<sequence>MYDKDGGLIIIDHYWSHVLSIKSASGELKYHHLRKLVLAFLCLPHGNADVERSLSINKKLLTPERSLLSEESVTGLRLTRDAISM</sequence>
<dbReference type="EMBL" id="JAIWYP010000005">
    <property type="protein sequence ID" value="KAH3819790.1"/>
    <property type="molecule type" value="Genomic_DNA"/>
</dbReference>
<evidence type="ECO:0000313" key="2">
    <source>
        <dbReference type="Proteomes" id="UP000828390"/>
    </source>
</evidence>
<evidence type="ECO:0000313" key="1">
    <source>
        <dbReference type="EMBL" id="KAH3819790.1"/>
    </source>
</evidence>
<protein>
    <submittedName>
        <fullName evidence="1">Uncharacterized protein</fullName>
    </submittedName>
</protein>
<reference evidence="1" key="2">
    <citation type="submission" date="2020-11" db="EMBL/GenBank/DDBJ databases">
        <authorList>
            <person name="McCartney M.A."/>
            <person name="Auch B."/>
            <person name="Kono T."/>
            <person name="Mallez S."/>
            <person name="Becker A."/>
            <person name="Gohl D.M."/>
            <person name="Silverstein K.A.T."/>
            <person name="Koren S."/>
            <person name="Bechman K.B."/>
            <person name="Herman A."/>
            <person name="Abrahante J.E."/>
            <person name="Garbe J."/>
        </authorList>
    </citation>
    <scope>NUCLEOTIDE SEQUENCE</scope>
    <source>
        <strain evidence="1">Duluth1</strain>
        <tissue evidence="1">Whole animal</tissue>
    </source>
</reference>
<accession>A0A9D4GMM8</accession>
<dbReference type="Proteomes" id="UP000828390">
    <property type="component" value="Unassembled WGS sequence"/>
</dbReference>
<keyword evidence="2" id="KW-1185">Reference proteome</keyword>
<proteinExistence type="predicted"/>
<name>A0A9D4GMM8_DREPO</name>